<dbReference type="EMBL" id="BIMN01000003">
    <property type="protein sequence ID" value="GCE63718.1"/>
    <property type="molecule type" value="Genomic_DNA"/>
</dbReference>
<sequence>MSTQAIGAAAAGTAILGGGGATIAYAAGAFDPKVKDQQQTRHNYRTLAESMVGKQYIGDKKTEIQTLWDNTTNNYKTTLKSAYWDNMVIEDVTDAQKPTKTDKGKFDDAAKKDEILTYVSVWCQAVAVKELNAIPENVTGGENKDHKRWEAFKFACFKAKTGQ</sequence>
<evidence type="ECO:0000313" key="1">
    <source>
        <dbReference type="EMBL" id="GCE63718.1"/>
    </source>
</evidence>
<accession>A0A478FQA6</accession>
<gene>
    <name evidence="1" type="ORF">MHSWG343_07180</name>
</gene>
<evidence type="ECO:0000313" key="2">
    <source>
        <dbReference type="Proteomes" id="UP000324831"/>
    </source>
</evidence>
<dbReference type="RefSeq" id="WP_216083397.1">
    <property type="nucleotide sequence ID" value="NZ_CACTIB010000021.1"/>
</dbReference>
<comment type="caution">
    <text evidence="1">The sequence shown here is derived from an EMBL/GenBank/DDBJ whole genome shotgun (WGS) entry which is preliminary data.</text>
</comment>
<proteinExistence type="predicted"/>
<organism evidence="1 2">
    <name type="scientific">Candidatus Mycoplasma haematohominis</name>
    <dbReference type="NCBI Taxonomy" id="1494318"/>
    <lineage>
        <taxon>Bacteria</taxon>
        <taxon>Bacillati</taxon>
        <taxon>Mycoplasmatota</taxon>
        <taxon>Mollicutes</taxon>
        <taxon>Mycoplasmataceae</taxon>
        <taxon>Mycoplasma</taxon>
    </lineage>
</organism>
<protein>
    <submittedName>
        <fullName evidence="1">Uncharacterized protein</fullName>
    </submittedName>
</protein>
<name>A0A478FQA6_9MOLU</name>
<reference evidence="1 2" key="1">
    <citation type="submission" date="2019-01" db="EMBL/GenBank/DDBJ databases">
        <title>Draft genome sequences of Candidatus Mycoplasma haemohominis SWG34-3 identified from a patient with pyrexia, anemia and liver dysfunction.</title>
        <authorList>
            <person name="Sekizuka T."/>
            <person name="Hattori N."/>
            <person name="Katano H."/>
            <person name="Takuma T."/>
            <person name="Ito T."/>
            <person name="Arai N."/>
            <person name="Yanai R."/>
            <person name="Ishii S."/>
            <person name="Miura Y."/>
            <person name="Tokunaga T."/>
            <person name="Watanabe H."/>
            <person name="Nomura N."/>
            <person name="Eguchi J."/>
            <person name="Arai T."/>
            <person name="Hasegawa H."/>
            <person name="Nakamaki T."/>
            <person name="Wakita T."/>
            <person name="Niki Y."/>
            <person name="Kuroda M."/>
        </authorList>
    </citation>
    <scope>NUCLEOTIDE SEQUENCE [LARGE SCALE GENOMIC DNA]</scope>
    <source>
        <strain evidence="1">SWG34-3</strain>
    </source>
</reference>
<dbReference type="AlphaFoldDB" id="A0A478FQA6"/>
<dbReference type="Proteomes" id="UP000324831">
    <property type="component" value="Unassembled WGS sequence"/>
</dbReference>